<feature type="transmembrane region" description="Helical" evidence="1">
    <location>
        <begin position="35"/>
        <end position="54"/>
    </location>
</feature>
<organism evidence="2 3">
    <name type="scientific">Alkalibacter rhizosphaerae</name>
    <dbReference type="NCBI Taxonomy" id="2815577"/>
    <lineage>
        <taxon>Bacteria</taxon>
        <taxon>Bacillati</taxon>
        <taxon>Bacillota</taxon>
        <taxon>Clostridia</taxon>
        <taxon>Eubacteriales</taxon>
        <taxon>Eubacteriaceae</taxon>
        <taxon>Alkalibacter</taxon>
    </lineage>
</organism>
<keyword evidence="1" id="KW-0472">Membrane</keyword>
<dbReference type="RefSeq" id="WP_207300850.1">
    <property type="nucleotide sequence ID" value="NZ_CP071444.1"/>
</dbReference>
<protein>
    <submittedName>
        <fullName evidence="2">Uncharacterized protein</fullName>
    </submittedName>
</protein>
<accession>A0A975AJA2</accession>
<dbReference type="Proteomes" id="UP000663499">
    <property type="component" value="Chromosome"/>
</dbReference>
<dbReference type="EMBL" id="CP071444">
    <property type="protein sequence ID" value="QSX09519.1"/>
    <property type="molecule type" value="Genomic_DNA"/>
</dbReference>
<name>A0A975AJA2_9FIRM</name>
<proteinExistence type="predicted"/>
<evidence type="ECO:0000313" key="3">
    <source>
        <dbReference type="Proteomes" id="UP000663499"/>
    </source>
</evidence>
<keyword evidence="1" id="KW-0812">Transmembrane</keyword>
<evidence type="ECO:0000256" key="1">
    <source>
        <dbReference type="SAM" id="Phobius"/>
    </source>
</evidence>
<reference evidence="2" key="1">
    <citation type="submission" date="2021-03" db="EMBL/GenBank/DDBJ databases">
        <title>Alkalibacter marinus sp. nov., isolated from tidal flat sediment.</title>
        <authorList>
            <person name="Namirimu T."/>
            <person name="Yang J.-A."/>
            <person name="Yang S.-H."/>
            <person name="Kim Y.-J."/>
            <person name="Kwon K.K."/>
        </authorList>
    </citation>
    <scope>NUCLEOTIDE SEQUENCE</scope>
    <source>
        <strain evidence="2">ES005</strain>
    </source>
</reference>
<keyword evidence="1" id="KW-1133">Transmembrane helix</keyword>
<dbReference type="AlphaFoldDB" id="A0A975AJA2"/>
<sequence>MGIKIGDGNRLKKVIISKGDVNYGGSKKNFFQRHLIITGVIIAVVAGIILRFAFWDEFISCLLNNS</sequence>
<gene>
    <name evidence="2" type="ORF">J0B03_05500</name>
</gene>
<evidence type="ECO:0000313" key="2">
    <source>
        <dbReference type="EMBL" id="QSX09519.1"/>
    </source>
</evidence>
<dbReference type="KEGG" id="alka:J0B03_05500"/>
<keyword evidence="3" id="KW-1185">Reference proteome</keyword>